<evidence type="ECO:0000256" key="3">
    <source>
        <dbReference type="ARBA" id="ARBA00013208"/>
    </source>
</evidence>
<comment type="caution">
    <text evidence="9">The sequence shown here is derived from an EMBL/GenBank/DDBJ whole genome shotgun (WGS) entry which is preliminary data.</text>
</comment>
<name>A0AAW7XGR9_9GAMM</name>
<evidence type="ECO:0000256" key="4">
    <source>
        <dbReference type="ARBA" id="ARBA00019232"/>
    </source>
</evidence>
<dbReference type="InterPro" id="IPR000223">
    <property type="entry name" value="Pept_S26A_signal_pept_1"/>
</dbReference>
<dbReference type="SUPFAM" id="SSF51306">
    <property type="entry name" value="LexA/Signal peptidase"/>
    <property type="match status" value="1"/>
</dbReference>
<accession>A0AAW7XGR9</accession>
<comment type="similarity">
    <text evidence="2 7">Belongs to the peptidase S26 family.</text>
</comment>
<evidence type="ECO:0000259" key="8">
    <source>
        <dbReference type="Pfam" id="PF10502"/>
    </source>
</evidence>
<dbReference type="PRINTS" id="PR00727">
    <property type="entry name" value="LEADERPTASE"/>
</dbReference>
<sequence>MDNNWKPKIWVAIALGVILQAFTFLYLNRPKIFWVYFLLSCVVSIIDWKFQTFFSVVFSLICPIHALFVVKHFKHATKRGWYSTRWGLPVICATYFVSVFLFRSFLYEPFIFPSASMQPTINQGNHLVVKKLGFGTYGTYGMDLISSTVSSSNLMQRGKLYAFYPPHTDTPFVKRLMAIPGDKVAIRDNAIRINGDLLTKERLYKTDDVTVYLQQLDGISYSIQHINGQRSKDMEAVVVPENSYFFLGDNRDNSADSRVWGYVTSDRIIGEVLYIIE</sequence>
<dbReference type="PROSITE" id="PS00760">
    <property type="entry name" value="SPASE_I_2"/>
    <property type="match status" value="1"/>
</dbReference>
<feature type="transmembrane region" description="Helical" evidence="7">
    <location>
        <begin position="33"/>
        <end position="50"/>
    </location>
</feature>
<dbReference type="NCBIfam" id="TIGR02227">
    <property type="entry name" value="sigpep_I_bact"/>
    <property type="match status" value="1"/>
</dbReference>
<keyword evidence="5 7" id="KW-0378">Hydrolase</keyword>
<dbReference type="Proteomes" id="UP001169862">
    <property type="component" value="Unassembled WGS sequence"/>
</dbReference>
<dbReference type="InterPro" id="IPR019533">
    <property type="entry name" value="Peptidase_S26"/>
</dbReference>
<dbReference type="PROSITE" id="PS00761">
    <property type="entry name" value="SPASE_I_3"/>
    <property type="match status" value="1"/>
</dbReference>
<gene>
    <name evidence="9" type="primary">lepB</name>
    <name evidence="9" type="ORF">Q4490_04340</name>
</gene>
<evidence type="ECO:0000256" key="7">
    <source>
        <dbReference type="RuleBase" id="RU362042"/>
    </source>
</evidence>
<dbReference type="PANTHER" id="PTHR43390:SF1">
    <property type="entry name" value="CHLOROPLAST PROCESSING PEPTIDASE"/>
    <property type="match status" value="1"/>
</dbReference>
<dbReference type="EC" id="3.4.21.89" evidence="3 7"/>
<dbReference type="Gene3D" id="2.10.109.10">
    <property type="entry name" value="Umud Fragment, subunit A"/>
    <property type="match status" value="1"/>
</dbReference>
<keyword evidence="7" id="KW-0645">Protease</keyword>
<dbReference type="AlphaFoldDB" id="A0AAW7XGR9"/>
<evidence type="ECO:0000313" key="9">
    <source>
        <dbReference type="EMBL" id="MDO6452787.1"/>
    </source>
</evidence>
<evidence type="ECO:0000256" key="6">
    <source>
        <dbReference type="PIRSR" id="PIRSR600223-1"/>
    </source>
</evidence>
<dbReference type="Pfam" id="PF10502">
    <property type="entry name" value="Peptidase_S26"/>
    <property type="match status" value="1"/>
</dbReference>
<feature type="transmembrane region" description="Helical" evidence="7">
    <location>
        <begin position="9"/>
        <end position="27"/>
    </location>
</feature>
<feature type="active site" evidence="6">
    <location>
        <position position="116"/>
    </location>
</feature>
<feature type="active site" evidence="6">
    <location>
        <position position="174"/>
    </location>
</feature>
<keyword evidence="7" id="KW-1133">Transmembrane helix</keyword>
<dbReference type="RefSeq" id="WP_303477070.1">
    <property type="nucleotide sequence ID" value="NZ_JAUOPG010000002.1"/>
</dbReference>
<reference evidence="9" key="1">
    <citation type="submission" date="2023-07" db="EMBL/GenBank/DDBJ databases">
        <title>Genome content predicts the carbon catabolic preferences of heterotrophic bacteria.</title>
        <authorList>
            <person name="Gralka M."/>
        </authorList>
    </citation>
    <scope>NUCLEOTIDE SEQUENCE</scope>
    <source>
        <strain evidence="9">I2M16</strain>
    </source>
</reference>
<dbReference type="CDD" id="cd06530">
    <property type="entry name" value="S26_SPase_I"/>
    <property type="match status" value="1"/>
</dbReference>
<dbReference type="InterPro" id="IPR019758">
    <property type="entry name" value="Pept_S26A_signal_pept_1_CS"/>
</dbReference>
<proteinExistence type="inferred from homology"/>
<dbReference type="GO" id="GO:0016020">
    <property type="term" value="C:membrane"/>
    <property type="evidence" value="ECO:0007669"/>
    <property type="project" value="UniProtKB-SubCell"/>
</dbReference>
<dbReference type="InterPro" id="IPR019757">
    <property type="entry name" value="Pept_S26A_signal_pept_1_Lys-AS"/>
</dbReference>
<dbReference type="GO" id="GO:0009003">
    <property type="term" value="F:signal peptidase activity"/>
    <property type="evidence" value="ECO:0007669"/>
    <property type="project" value="UniProtKB-EC"/>
</dbReference>
<keyword evidence="7" id="KW-0812">Transmembrane</keyword>
<feature type="transmembrane region" description="Helical" evidence="7">
    <location>
        <begin position="86"/>
        <end position="106"/>
    </location>
</feature>
<feature type="transmembrane region" description="Helical" evidence="7">
    <location>
        <begin position="57"/>
        <end position="74"/>
    </location>
</feature>
<dbReference type="GO" id="GO:0004252">
    <property type="term" value="F:serine-type endopeptidase activity"/>
    <property type="evidence" value="ECO:0007669"/>
    <property type="project" value="InterPro"/>
</dbReference>
<evidence type="ECO:0000256" key="1">
    <source>
        <dbReference type="ARBA" id="ARBA00000677"/>
    </source>
</evidence>
<feature type="domain" description="Peptidase S26" evidence="8">
    <location>
        <begin position="91"/>
        <end position="273"/>
    </location>
</feature>
<evidence type="ECO:0000313" key="10">
    <source>
        <dbReference type="Proteomes" id="UP001169862"/>
    </source>
</evidence>
<keyword evidence="7" id="KW-0472">Membrane</keyword>
<protein>
    <recommendedName>
        <fullName evidence="4 7">Signal peptidase I</fullName>
        <ecNumber evidence="3 7">3.4.21.89</ecNumber>
    </recommendedName>
</protein>
<organism evidence="9 10">
    <name type="scientific">Neptunomonas phycophila</name>
    <dbReference type="NCBI Taxonomy" id="1572645"/>
    <lineage>
        <taxon>Bacteria</taxon>
        <taxon>Pseudomonadati</taxon>
        <taxon>Pseudomonadota</taxon>
        <taxon>Gammaproteobacteria</taxon>
        <taxon>Oceanospirillales</taxon>
        <taxon>Oceanospirillaceae</taxon>
        <taxon>Neptunomonas</taxon>
    </lineage>
</organism>
<evidence type="ECO:0000256" key="2">
    <source>
        <dbReference type="ARBA" id="ARBA00009370"/>
    </source>
</evidence>
<dbReference type="PANTHER" id="PTHR43390">
    <property type="entry name" value="SIGNAL PEPTIDASE I"/>
    <property type="match status" value="1"/>
</dbReference>
<dbReference type="GO" id="GO:0006465">
    <property type="term" value="P:signal peptide processing"/>
    <property type="evidence" value="ECO:0007669"/>
    <property type="project" value="InterPro"/>
</dbReference>
<comment type="subcellular location">
    <subcellularLocation>
        <location evidence="7">Membrane</location>
        <topology evidence="7">Multi-pass membrane protein</topology>
    </subcellularLocation>
</comment>
<dbReference type="EMBL" id="JAUOPG010000002">
    <property type="protein sequence ID" value="MDO6452787.1"/>
    <property type="molecule type" value="Genomic_DNA"/>
</dbReference>
<dbReference type="InterPro" id="IPR036286">
    <property type="entry name" value="LexA/Signal_pep-like_sf"/>
</dbReference>
<comment type="catalytic activity">
    <reaction evidence="1 7">
        <text>Cleavage of hydrophobic, N-terminal signal or leader sequences from secreted and periplasmic proteins.</text>
        <dbReference type="EC" id="3.4.21.89"/>
    </reaction>
</comment>
<evidence type="ECO:0000256" key="5">
    <source>
        <dbReference type="ARBA" id="ARBA00022801"/>
    </source>
</evidence>